<evidence type="ECO:0000313" key="3">
    <source>
        <dbReference type="Proteomes" id="UP000249218"/>
    </source>
</evidence>
<feature type="transmembrane region" description="Helical" evidence="1">
    <location>
        <begin position="87"/>
        <end position="105"/>
    </location>
</feature>
<sequence>MWPSRFRRCRLWFVKDRGSSEFADLRDSGRLKPRSMRDIGSDVYTGEQPNPLNEGVCESWDQVVTRNFWCCIMGYKSYCHDFDLVEIVFFCVVFTFVLIVLTQACRIMSASLRSR</sequence>
<organism evidence="2 3">
    <name type="scientific">Helicoverpa armigera</name>
    <name type="common">Cotton bollworm</name>
    <name type="synonym">Heliothis armigera</name>
    <dbReference type="NCBI Taxonomy" id="29058"/>
    <lineage>
        <taxon>Eukaryota</taxon>
        <taxon>Metazoa</taxon>
        <taxon>Ecdysozoa</taxon>
        <taxon>Arthropoda</taxon>
        <taxon>Hexapoda</taxon>
        <taxon>Insecta</taxon>
        <taxon>Pterygota</taxon>
        <taxon>Neoptera</taxon>
        <taxon>Endopterygota</taxon>
        <taxon>Lepidoptera</taxon>
        <taxon>Glossata</taxon>
        <taxon>Ditrysia</taxon>
        <taxon>Noctuoidea</taxon>
        <taxon>Noctuidae</taxon>
        <taxon>Heliothinae</taxon>
        <taxon>Helicoverpa</taxon>
    </lineage>
</organism>
<keyword evidence="1" id="KW-1133">Transmembrane helix</keyword>
<gene>
    <name evidence="2" type="primary">HaOG205320</name>
    <name evidence="2" type="ORF">B5X24_HaOG205320</name>
</gene>
<keyword evidence="1" id="KW-0812">Transmembrane</keyword>
<keyword evidence="3" id="KW-1185">Reference proteome</keyword>
<protein>
    <submittedName>
        <fullName evidence="2">Uncharacterized protein</fullName>
    </submittedName>
</protein>
<evidence type="ECO:0000313" key="2">
    <source>
        <dbReference type="EMBL" id="PZC75927.1"/>
    </source>
</evidence>
<accession>A0A2W1BRY6</accession>
<dbReference type="EMBL" id="KZ149976">
    <property type="protein sequence ID" value="PZC75927.1"/>
    <property type="molecule type" value="Genomic_DNA"/>
</dbReference>
<evidence type="ECO:0000256" key="1">
    <source>
        <dbReference type="SAM" id="Phobius"/>
    </source>
</evidence>
<dbReference type="AlphaFoldDB" id="A0A2W1BRY6"/>
<name>A0A2W1BRY6_HELAM</name>
<keyword evidence="1" id="KW-0472">Membrane</keyword>
<dbReference type="Proteomes" id="UP000249218">
    <property type="component" value="Unassembled WGS sequence"/>
</dbReference>
<reference evidence="2 3" key="1">
    <citation type="journal article" date="2017" name="BMC Biol.">
        <title>Genomic innovations, transcriptional plasticity and gene loss underlying the evolution and divergence of two highly polyphagous and invasive Helicoverpa pest species.</title>
        <authorList>
            <person name="Pearce S.L."/>
            <person name="Clarke D.F."/>
            <person name="East P.D."/>
            <person name="Elfekih S."/>
            <person name="Gordon K.H."/>
            <person name="Jermiin L.S."/>
            <person name="McGaughran A."/>
            <person name="Oakeshott J.G."/>
            <person name="Papanikolaou A."/>
            <person name="Perera O.P."/>
            <person name="Rane R.V."/>
            <person name="Richards S."/>
            <person name="Tay W.T."/>
            <person name="Walsh T.K."/>
            <person name="Anderson A."/>
            <person name="Anderson C.J."/>
            <person name="Asgari S."/>
            <person name="Board P.G."/>
            <person name="Bretschneider A."/>
            <person name="Campbell P.M."/>
            <person name="Chertemps T."/>
            <person name="Christeller J.T."/>
            <person name="Coppin C.W."/>
            <person name="Downes S.J."/>
            <person name="Duan G."/>
            <person name="Farnsworth C.A."/>
            <person name="Good R.T."/>
            <person name="Han L.B."/>
            <person name="Han Y.C."/>
            <person name="Hatje K."/>
            <person name="Horne I."/>
            <person name="Huang Y.P."/>
            <person name="Hughes D.S."/>
            <person name="Jacquin-Joly E."/>
            <person name="James W."/>
            <person name="Jhangiani S."/>
            <person name="Kollmar M."/>
            <person name="Kuwar S.S."/>
            <person name="Li S."/>
            <person name="Liu N.Y."/>
            <person name="Maibeche M.T."/>
            <person name="Miller J.R."/>
            <person name="Montagne N."/>
            <person name="Perry T."/>
            <person name="Qu J."/>
            <person name="Song S.V."/>
            <person name="Sutton G.G."/>
            <person name="Vogel H."/>
            <person name="Walenz B.P."/>
            <person name="Xu W."/>
            <person name="Zhang H.J."/>
            <person name="Zou Z."/>
            <person name="Batterham P."/>
            <person name="Edwards O.R."/>
            <person name="Feyereisen R."/>
            <person name="Gibbs R.A."/>
            <person name="Heckel D.G."/>
            <person name="McGrath A."/>
            <person name="Robin C."/>
            <person name="Scherer S.E."/>
            <person name="Worley K.C."/>
            <person name="Wu Y.D."/>
        </authorList>
    </citation>
    <scope>NUCLEOTIDE SEQUENCE [LARGE SCALE GENOMIC DNA]</scope>
    <source>
        <strain evidence="2">Harm_GR_Male_#8</strain>
        <tissue evidence="2">Whole organism</tissue>
    </source>
</reference>
<proteinExistence type="predicted"/>